<reference evidence="2" key="1">
    <citation type="submission" date="2023-07" db="EMBL/GenBank/DDBJ databases">
        <title>Sorghum-associated microbial communities from plants grown in Nebraska, USA.</title>
        <authorList>
            <person name="Schachtman D."/>
        </authorList>
    </citation>
    <scope>NUCLEOTIDE SEQUENCE</scope>
    <source>
        <strain evidence="2">DS1061</strain>
    </source>
</reference>
<dbReference type="RefSeq" id="WP_088176207.1">
    <property type="nucleotide sequence ID" value="NZ_JAURTK010000001.1"/>
</dbReference>
<dbReference type="AlphaFoldDB" id="A0AB73I6P6"/>
<dbReference type="GO" id="GO:0005829">
    <property type="term" value="C:cytosol"/>
    <property type="evidence" value="ECO:0007669"/>
    <property type="project" value="TreeGrafter"/>
</dbReference>
<organism evidence="2 3">
    <name type="scientific">Paraburkholderia caledonica</name>
    <dbReference type="NCBI Taxonomy" id="134536"/>
    <lineage>
        <taxon>Bacteria</taxon>
        <taxon>Pseudomonadati</taxon>
        <taxon>Pseudomonadota</taxon>
        <taxon>Betaproteobacteria</taxon>
        <taxon>Burkholderiales</taxon>
        <taxon>Burkholderiaceae</taxon>
        <taxon>Paraburkholderia</taxon>
    </lineage>
</organism>
<dbReference type="Pfam" id="PF00117">
    <property type="entry name" value="GATase"/>
    <property type="match status" value="1"/>
</dbReference>
<dbReference type="PANTHER" id="PTHR42695">
    <property type="entry name" value="GLUTAMINE AMIDOTRANSFERASE YLR126C-RELATED"/>
    <property type="match status" value="1"/>
</dbReference>
<accession>A0AB73I6P6</accession>
<dbReference type="InterPro" id="IPR017926">
    <property type="entry name" value="GATASE"/>
</dbReference>
<dbReference type="SUPFAM" id="SSF52317">
    <property type="entry name" value="Class I glutamine amidotransferase-like"/>
    <property type="match status" value="1"/>
</dbReference>
<proteinExistence type="predicted"/>
<dbReference type="InterPro" id="IPR044992">
    <property type="entry name" value="ChyE-like"/>
</dbReference>
<keyword evidence="2" id="KW-0436">Ligase</keyword>
<dbReference type="InterPro" id="IPR029062">
    <property type="entry name" value="Class_I_gatase-like"/>
</dbReference>
<protein>
    <submittedName>
        <fullName evidence="2">GMP synthase (Glutamine-hydrolyzing)</fullName>
        <ecNumber evidence="2">6.3.5.2</ecNumber>
    </submittedName>
</protein>
<dbReference type="Proteomes" id="UP001229486">
    <property type="component" value="Unassembled WGS sequence"/>
</dbReference>
<dbReference type="GO" id="GO:0003922">
    <property type="term" value="F:GMP synthase (glutamine-hydrolyzing) activity"/>
    <property type="evidence" value="ECO:0007669"/>
    <property type="project" value="UniProtKB-EC"/>
</dbReference>
<comment type="caution">
    <text evidence="2">The sequence shown here is derived from an EMBL/GenBank/DDBJ whole genome shotgun (WGS) entry which is preliminary data.</text>
</comment>
<dbReference type="Gene3D" id="3.40.50.880">
    <property type="match status" value="1"/>
</dbReference>
<sequence>MNQEVLAIRHVYFEDLGSLELVLGERGRPVRYLDVGFARIEAPNPVSPSLMVVLGGPISATDDALYPTLVPLLSMIEKRIEAGLPTLGICLGAQLIARALGARVYPAGHVELGWEPLTLTDAGRASPVRHLDGAQTSMLHWHGDTFDLPANATRLASTSACENQAFAWGDHVLALQCHPEIRADRFEPWLIGNAGELVGHGIDARQLRAETAQFGPALEAAACRMFGEWLDQVERKP</sequence>
<dbReference type="EC" id="6.3.5.2" evidence="2"/>
<dbReference type="EMBL" id="JAURTK010000001">
    <property type="protein sequence ID" value="MDP9645649.1"/>
    <property type="molecule type" value="Genomic_DNA"/>
</dbReference>
<evidence type="ECO:0000313" key="3">
    <source>
        <dbReference type="Proteomes" id="UP001229486"/>
    </source>
</evidence>
<dbReference type="PANTHER" id="PTHR42695:SF5">
    <property type="entry name" value="GLUTAMINE AMIDOTRANSFERASE YLR126C-RELATED"/>
    <property type="match status" value="1"/>
</dbReference>
<dbReference type="CDD" id="cd01741">
    <property type="entry name" value="GATase1_1"/>
    <property type="match status" value="1"/>
</dbReference>
<dbReference type="PROSITE" id="PS51273">
    <property type="entry name" value="GATASE_TYPE_1"/>
    <property type="match status" value="1"/>
</dbReference>
<feature type="domain" description="Glutamine amidotransferase" evidence="1">
    <location>
        <begin position="45"/>
        <end position="188"/>
    </location>
</feature>
<evidence type="ECO:0000259" key="1">
    <source>
        <dbReference type="Pfam" id="PF00117"/>
    </source>
</evidence>
<name>A0AB73I6P6_9BURK</name>
<dbReference type="NCBIfam" id="NF005458">
    <property type="entry name" value="PRK07053.1"/>
    <property type="match status" value="1"/>
</dbReference>
<evidence type="ECO:0000313" key="2">
    <source>
        <dbReference type="EMBL" id="MDP9645649.1"/>
    </source>
</evidence>
<gene>
    <name evidence="2" type="ORF">J2793_001071</name>
</gene>